<dbReference type="PROSITE" id="PS51217">
    <property type="entry name" value="UVRD_HELICASE_CTER"/>
    <property type="match status" value="1"/>
</dbReference>
<dbReference type="GO" id="GO:0005524">
    <property type="term" value="F:ATP binding"/>
    <property type="evidence" value="ECO:0007669"/>
    <property type="project" value="UniProtKB-UniRule"/>
</dbReference>
<keyword evidence="1 9" id="KW-0547">Nucleotide-binding</keyword>
<evidence type="ECO:0000259" key="10">
    <source>
        <dbReference type="PROSITE" id="PS51198"/>
    </source>
</evidence>
<feature type="domain" description="UvrD-like helicase C-terminal" evidence="11">
    <location>
        <begin position="527"/>
        <end position="784"/>
    </location>
</feature>
<keyword evidence="2 9" id="KW-0378">Hydrolase</keyword>
<dbReference type="GO" id="GO:0043138">
    <property type="term" value="F:3'-5' DNA helicase activity"/>
    <property type="evidence" value="ECO:0007669"/>
    <property type="project" value="UniProtKB-EC"/>
</dbReference>
<dbReference type="GO" id="GO:0003677">
    <property type="term" value="F:DNA binding"/>
    <property type="evidence" value="ECO:0007669"/>
    <property type="project" value="InterPro"/>
</dbReference>
<dbReference type="GO" id="GO:0016887">
    <property type="term" value="F:ATP hydrolysis activity"/>
    <property type="evidence" value="ECO:0007669"/>
    <property type="project" value="RHEA"/>
</dbReference>
<evidence type="ECO:0000259" key="11">
    <source>
        <dbReference type="PROSITE" id="PS51217"/>
    </source>
</evidence>
<gene>
    <name evidence="12" type="ORF">FA045_07500</name>
</gene>
<feature type="domain" description="UvrD-like helicase ATP-binding" evidence="10">
    <location>
        <begin position="1"/>
        <end position="468"/>
    </location>
</feature>
<evidence type="ECO:0000256" key="7">
    <source>
        <dbReference type="ARBA" id="ARBA00034808"/>
    </source>
</evidence>
<comment type="caution">
    <text evidence="12">The sequence shown here is derived from an EMBL/GenBank/DDBJ whole genome shotgun (WGS) entry which is preliminary data.</text>
</comment>
<dbReference type="Pfam" id="PF13361">
    <property type="entry name" value="UvrD_C"/>
    <property type="match status" value="1"/>
</dbReference>
<comment type="catalytic activity">
    <reaction evidence="8">
        <text>ATP + H2O = ADP + phosphate + H(+)</text>
        <dbReference type="Rhea" id="RHEA:13065"/>
        <dbReference type="ChEBI" id="CHEBI:15377"/>
        <dbReference type="ChEBI" id="CHEBI:15378"/>
        <dbReference type="ChEBI" id="CHEBI:30616"/>
        <dbReference type="ChEBI" id="CHEBI:43474"/>
        <dbReference type="ChEBI" id="CHEBI:456216"/>
        <dbReference type="EC" id="5.6.2.4"/>
    </reaction>
</comment>
<dbReference type="InterPro" id="IPR014017">
    <property type="entry name" value="DNA_helicase_UvrD-like_C"/>
</dbReference>
<evidence type="ECO:0000256" key="5">
    <source>
        <dbReference type="ARBA" id="ARBA00023235"/>
    </source>
</evidence>
<sequence length="1087" mass="123145">MQKPVKILQASAGSGKTFSLAAHYLTLLFSGDNKYREILAVTFTNKATEEMKTRILEVLLGFAKGDDAKKIDDYRVLVLDAHPHLNTATLKLQADKIYRKILHDYSRFSVSTIDGFVQKVIRGFAFELGLDSGYSLEMNTEKVKKELTTKLEKLLDEKDNLLQWVVELALDRISNNKSWNYNAELLKLVGEVFKDQFKDFEMAIASFGTENTDEVFKRYIDFSKNYIKKFEEDLIEHAENAFGIIEVSGFSTEDFKGKSRSPLLKFNSIVRGNFADVEKVLKLIDDEENWFPKGKPNELYEDINPILHQLATVYNTSIADYILAKAFIKNGYFLRLMQEIAVLLAQYREENETLLISDAQKLLNGIAEDAGENPSFIWEKMGNRYRNFLFDEFQDTSANQWNSFKALVSNAIATHDGKLHDHLIVGDAKQSIYRWRDGDYKLLHQKAKADLETQNVYDDQLAENYRSTEQVITFNNQLYPKLAELLQNKINGEIPIDDEQLNGFWNDQRNQYADIITKIYHGVAQNTHAKTTKGGVIKIKKIEFEKPKANADGIVENVATDTEPENKKEASLAEMLKEVSFLLNEKGYQQREIGVLVRSNAEATEVVNALMVAGLDVISGEALKIASSTAIKLIVNVLKLLVVSPANSALYKANCIALYAQLHEKAINGDHYFALKETPIENLKHVLPVDFCDNYRVWLSLPVSALIENIITAFGLDSYQKNNVNPFLPYLLAFRDLTNKASRQGEKGISSFLNWWEEEGHNKNLPSPETANAIQVMTIHKSKGLAFRAVFIPFCDWPLGGRTNSTFWVPMSNTAYADLQSIPLQFTSQLKGSSVTKYYLEELLMNYMDALNSLYVATTRAKDYIYISFPGKKKPSLTHVGDAVFDAFSQDFENTDEIQIGSFSAKGDGIENFDTLNLTSYPTTKRLEEVYEETENRPQKYIENIAKSGVKGSNLHAILAEVNKVDEVENAVDCLILDGLVLEDEREDYLQQVADVLSHPELSALLSQNANQINEKSIIGIDGKTYRPDKLVLNGKQVSIIDYKFTAEESQNHVAQIVNYKNLIEAMGYEDVKPYLFYATLKKLKAV</sequence>
<organism evidence="12 13">
    <name type="scientific">Pedobacter cryotolerans</name>
    <dbReference type="NCBI Taxonomy" id="2571270"/>
    <lineage>
        <taxon>Bacteria</taxon>
        <taxon>Pseudomonadati</taxon>
        <taxon>Bacteroidota</taxon>
        <taxon>Sphingobacteriia</taxon>
        <taxon>Sphingobacteriales</taxon>
        <taxon>Sphingobacteriaceae</taxon>
        <taxon>Pedobacter</taxon>
    </lineage>
</organism>
<accession>A0A4U1C915</accession>
<keyword evidence="5" id="KW-0413">Isomerase</keyword>
<dbReference type="EC" id="5.6.2.4" evidence="7"/>
<proteinExistence type="predicted"/>
<dbReference type="InterPro" id="IPR027417">
    <property type="entry name" value="P-loop_NTPase"/>
</dbReference>
<dbReference type="PANTHER" id="PTHR11070">
    <property type="entry name" value="UVRD / RECB / PCRA DNA HELICASE FAMILY MEMBER"/>
    <property type="match status" value="1"/>
</dbReference>
<comment type="catalytic activity">
    <reaction evidence="6">
        <text>Couples ATP hydrolysis with the unwinding of duplex DNA by translocating in the 3'-5' direction.</text>
        <dbReference type="EC" id="5.6.2.4"/>
    </reaction>
</comment>
<evidence type="ECO:0000256" key="8">
    <source>
        <dbReference type="ARBA" id="ARBA00048988"/>
    </source>
</evidence>
<dbReference type="InterPro" id="IPR014016">
    <property type="entry name" value="UvrD-like_ATP-bd"/>
</dbReference>
<evidence type="ECO:0000256" key="4">
    <source>
        <dbReference type="ARBA" id="ARBA00022840"/>
    </source>
</evidence>
<evidence type="ECO:0000256" key="2">
    <source>
        <dbReference type="ARBA" id="ARBA00022801"/>
    </source>
</evidence>
<reference evidence="12 13" key="1">
    <citation type="submission" date="2019-04" db="EMBL/GenBank/DDBJ databases">
        <title>Pedobacter sp. AR-2-6 sp. nov., isolated from Arctic soil.</title>
        <authorList>
            <person name="Dahal R.H."/>
            <person name="Kim D.-U."/>
        </authorList>
    </citation>
    <scope>NUCLEOTIDE SEQUENCE [LARGE SCALE GENOMIC DNA]</scope>
    <source>
        <strain evidence="12 13">AR-2-6</strain>
    </source>
</reference>
<evidence type="ECO:0000313" key="12">
    <source>
        <dbReference type="EMBL" id="TKC02081.1"/>
    </source>
</evidence>
<dbReference type="Pfam" id="PF00580">
    <property type="entry name" value="UvrD-helicase"/>
    <property type="match status" value="1"/>
</dbReference>
<dbReference type="Proteomes" id="UP000310477">
    <property type="component" value="Unassembled WGS sequence"/>
</dbReference>
<dbReference type="GO" id="GO:0005829">
    <property type="term" value="C:cytosol"/>
    <property type="evidence" value="ECO:0007669"/>
    <property type="project" value="TreeGrafter"/>
</dbReference>
<feature type="binding site" evidence="9">
    <location>
        <begin position="10"/>
        <end position="17"/>
    </location>
    <ligand>
        <name>ATP</name>
        <dbReference type="ChEBI" id="CHEBI:30616"/>
    </ligand>
</feature>
<dbReference type="AlphaFoldDB" id="A0A4U1C915"/>
<keyword evidence="13" id="KW-1185">Reference proteome</keyword>
<evidence type="ECO:0000256" key="9">
    <source>
        <dbReference type="PROSITE-ProRule" id="PRU00560"/>
    </source>
</evidence>
<dbReference type="OrthoDB" id="9810135at2"/>
<evidence type="ECO:0000313" key="13">
    <source>
        <dbReference type="Proteomes" id="UP000310477"/>
    </source>
</evidence>
<dbReference type="InterPro" id="IPR000212">
    <property type="entry name" value="DNA_helicase_UvrD/REP"/>
</dbReference>
<protein>
    <recommendedName>
        <fullName evidence="7">DNA 3'-5' helicase</fullName>
        <ecNumber evidence="7">5.6.2.4</ecNumber>
    </recommendedName>
</protein>
<keyword evidence="4 9" id="KW-0067">ATP-binding</keyword>
<evidence type="ECO:0000256" key="1">
    <source>
        <dbReference type="ARBA" id="ARBA00022741"/>
    </source>
</evidence>
<dbReference type="PROSITE" id="PS51198">
    <property type="entry name" value="UVRD_HELICASE_ATP_BIND"/>
    <property type="match status" value="1"/>
</dbReference>
<dbReference type="SUPFAM" id="SSF52540">
    <property type="entry name" value="P-loop containing nucleoside triphosphate hydrolases"/>
    <property type="match status" value="1"/>
</dbReference>
<evidence type="ECO:0000256" key="6">
    <source>
        <dbReference type="ARBA" id="ARBA00034617"/>
    </source>
</evidence>
<dbReference type="EMBL" id="SWBO01000003">
    <property type="protein sequence ID" value="TKC02081.1"/>
    <property type="molecule type" value="Genomic_DNA"/>
</dbReference>
<dbReference type="RefSeq" id="WP_136876077.1">
    <property type="nucleotide sequence ID" value="NZ_SWBO01000003.1"/>
</dbReference>
<dbReference type="Gene3D" id="3.40.50.300">
    <property type="entry name" value="P-loop containing nucleotide triphosphate hydrolases"/>
    <property type="match status" value="3"/>
</dbReference>
<keyword evidence="3 9" id="KW-0347">Helicase</keyword>
<dbReference type="GO" id="GO:0000725">
    <property type="term" value="P:recombinational repair"/>
    <property type="evidence" value="ECO:0007669"/>
    <property type="project" value="TreeGrafter"/>
</dbReference>
<name>A0A4U1C915_9SPHI</name>
<dbReference type="PANTHER" id="PTHR11070:SF67">
    <property type="entry name" value="DNA 3'-5' HELICASE"/>
    <property type="match status" value="1"/>
</dbReference>
<dbReference type="Gene3D" id="1.10.3170.10">
    <property type="entry name" value="Recbcd, chain B, domain 2"/>
    <property type="match status" value="1"/>
</dbReference>
<evidence type="ECO:0000256" key="3">
    <source>
        <dbReference type="ARBA" id="ARBA00022806"/>
    </source>
</evidence>